<evidence type="ECO:0000259" key="7">
    <source>
        <dbReference type="Pfam" id="PF01471"/>
    </source>
</evidence>
<evidence type="ECO:0000256" key="2">
    <source>
        <dbReference type="ARBA" id="ARBA00022670"/>
    </source>
</evidence>
<protein>
    <submittedName>
        <fullName evidence="8">Peptidoglycan-binding protein</fullName>
    </submittedName>
</protein>
<reference evidence="8 9" key="1">
    <citation type="submission" date="2021-02" db="EMBL/GenBank/DDBJ databases">
        <title>De Novo genome assembly of isolated myxobacteria.</title>
        <authorList>
            <person name="Stevens D.C."/>
        </authorList>
    </citation>
    <scope>NUCLEOTIDE SEQUENCE [LARGE SCALE GENOMIC DNA]</scope>
    <source>
        <strain evidence="9">SCPEA02</strain>
    </source>
</reference>
<dbReference type="EMBL" id="CP071090">
    <property type="protein sequence ID" value="QSQ19981.1"/>
    <property type="molecule type" value="Genomic_DNA"/>
</dbReference>
<dbReference type="RefSeq" id="WP_206721562.1">
    <property type="nucleotide sequence ID" value="NZ_CP071090.1"/>
</dbReference>
<feature type="domain" description="NlpC/P60" evidence="6">
    <location>
        <begin position="131"/>
        <end position="199"/>
    </location>
</feature>
<evidence type="ECO:0000256" key="1">
    <source>
        <dbReference type="ARBA" id="ARBA00007074"/>
    </source>
</evidence>
<sequence length="283" mass="29911">MPEQESYVPITGLAAKGDPILQQGSSGSAVVELQRLLTAAGFSPGAADGDFGAKTKAAVMDFQRARGLSVDGIVGPATWAALRAPAPTPVSGLREKIVSEAQWGVSNAAGIHYQQLRPMDGINQRHKLPLYTDCSGFVTLCYKWAGAGDPNGLGFNGQGYTGSMLGYLSAVSQSQVKAGDLVLWARNGQGEHVAMVIEPGSDPLLISHGEESGPYTVQFSSSNRYHSGATVYWLRLPSVDGVTREVPPTELRMLRARPEVRGNTDAPSEAGLAREAVNPPVTH</sequence>
<keyword evidence="4" id="KW-0788">Thiol protease</keyword>
<dbReference type="Pfam" id="PF00877">
    <property type="entry name" value="NLPC_P60"/>
    <property type="match status" value="1"/>
</dbReference>
<dbReference type="InterPro" id="IPR002477">
    <property type="entry name" value="Peptidoglycan-bd-like"/>
</dbReference>
<feature type="domain" description="Peptidoglycan binding-like" evidence="7">
    <location>
        <begin position="26"/>
        <end position="82"/>
    </location>
</feature>
<dbReference type="InterPro" id="IPR036365">
    <property type="entry name" value="PGBD-like_sf"/>
</dbReference>
<dbReference type="SUPFAM" id="SSF47090">
    <property type="entry name" value="PGBD-like"/>
    <property type="match status" value="1"/>
</dbReference>
<dbReference type="SUPFAM" id="SSF54001">
    <property type="entry name" value="Cysteine proteinases"/>
    <property type="match status" value="1"/>
</dbReference>
<evidence type="ECO:0000256" key="3">
    <source>
        <dbReference type="ARBA" id="ARBA00022801"/>
    </source>
</evidence>
<dbReference type="Gene3D" id="1.10.101.10">
    <property type="entry name" value="PGBD-like superfamily/PGBD"/>
    <property type="match status" value="1"/>
</dbReference>
<feature type="region of interest" description="Disordered" evidence="5">
    <location>
        <begin position="258"/>
        <end position="283"/>
    </location>
</feature>
<keyword evidence="3" id="KW-0378">Hydrolase</keyword>
<dbReference type="Proteomes" id="UP000662747">
    <property type="component" value="Chromosome"/>
</dbReference>
<dbReference type="Gene3D" id="3.90.1720.10">
    <property type="entry name" value="endopeptidase domain like (from Nostoc punctiforme)"/>
    <property type="match status" value="1"/>
</dbReference>
<dbReference type="Pfam" id="PF01471">
    <property type="entry name" value="PG_binding_1"/>
    <property type="match status" value="1"/>
</dbReference>
<accession>A0ABX7NRF1</accession>
<organism evidence="8 9">
    <name type="scientific">Pyxidicoccus parkwayensis</name>
    <dbReference type="NCBI Taxonomy" id="2813578"/>
    <lineage>
        <taxon>Bacteria</taxon>
        <taxon>Pseudomonadati</taxon>
        <taxon>Myxococcota</taxon>
        <taxon>Myxococcia</taxon>
        <taxon>Myxococcales</taxon>
        <taxon>Cystobacterineae</taxon>
        <taxon>Myxococcaceae</taxon>
        <taxon>Pyxidicoccus</taxon>
    </lineage>
</organism>
<evidence type="ECO:0000259" key="6">
    <source>
        <dbReference type="Pfam" id="PF00877"/>
    </source>
</evidence>
<keyword evidence="2" id="KW-0645">Protease</keyword>
<evidence type="ECO:0000256" key="4">
    <source>
        <dbReference type="ARBA" id="ARBA00022807"/>
    </source>
</evidence>
<proteinExistence type="inferred from homology"/>
<dbReference type="InterPro" id="IPR000064">
    <property type="entry name" value="NLP_P60_dom"/>
</dbReference>
<evidence type="ECO:0000313" key="8">
    <source>
        <dbReference type="EMBL" id="QSQ19981.1"/>
    </source>
</evidence>
<dbReference type="InterPro" id="IPR038765">
    <property type="entry name" value="Papain-like_cys_pep_sf"/>
</dbReference>
<evidence type="ECO:0000313" key="9">
    <source>
        <dbReference type="Proteomes" id="UP000662747"/>
    </source>
</evidence>
<name>A0ABX7NRF1_9BACT</name>
<comment type="similarity">
    <text evidence="1">Belongs to the peptidase C40 family.</text>
</comment>
<evidence type="ECO:0000256" key="5">
    <source>
        <dbReference type="SAM" id="MobiDB-lite"/>
    </source>
</evidence>
<dbReference type="InterPro" id="IPR036366">
    <property type="entry name" value="PGBDSf"/>
</dbReference>
<gene>
    <name evidence="8" type="ORF">JY651_32495</name>
</gene>
<keyword evidence="9" id="KW-1185">Reference proteome</keyword>